<proteinExistence type="predicted"/>
<sequence>MQDYSQLLIDKTDEITKQWLDSVIKDEEIQSSDHLSTEAIKDHVNDVMAALVTVLAEHQKSDVETITTASVHHGFLRAEQNFNPEEVVREYHLLRSIILKNLKEGMMQGTVEEAFRAISLINQMIDTAIAQCFKSYVETRLQELDTVILPLTVQVQEKKV</sequence>
<name>A0A2N6JXQ7_FISMU</name>
<keyword evidence="3" id="KW-1185">Reference proteome</keyword>
<evidence type="ECO:0000259" key="1">
    <source>
        <dbReference type="Pfam" id="PF14361"/>
    </source>
</evidence>
<protein>
    <recommendedName>
        <fullName evidence="1">RsbT co-antagonist protein RsbRD N-terminal domain-containing protein</fullName>
    </recommendedName>
</protein>
<evidence type="ECO:0000313" key="2">
    <source>
        <dbReference type="EMBL" id="PLZ85317.1"/>
    </source>
</evidence>
<feature type="domain" description="RsbT co-antagonist protein RsbRD N-terminal" evidence="1">
    <location>
        <begin position="13"/>
        <end position="143"/>
    </location>
</feature>
<dbReference type="EMBL" id="NRQW01000528">
    <property type="protein sequence ID" value="PLZ85317.1"/>
    <property type="molecule type" value="Genomic_DNA"/>
</dbReference>
<reference evidence="2 3" key="1">
    <citation type="submission" date="2017-08" db="EMBL/GenBank/DDBJ databases">
        <title>Genomes of Fischerella (Mastigocladus) sp. strains.</title>
        <authorList>
            <person name="Miller S.R."/>
        </authorList>
    </citation>
    <scope>NUCLEOTIDE SEQUENCE [LARGE SCALE GENOMIC DNA]</scope>
    <source>
        <strain evidence="2 3">CCMEE 5323</strain>
    </source>
</reference>
<organism evidence="2 3">
    <name type="scientific">Fischerella muscicola CCMEE 5323</name>
    <dbReference type="NCBI Taxonomy" id="2019572"/>
    <lineage>
        <taxon>Bacteria</taxon>
        <taxon>Bacillati</taxon>
        <taxon>Cyanobacteriota</taxon>
        <taxon>Cyanophyceae</taxon>
        <taxon>Nostocales</taxon>
        <taxon>Hapalosiphonaceae</taxon>
        <taxon>Fischerella</taxon>
    </lineage>
</organism>
<dbReference type="Gene3D" id="1.10.490.70">
    <property type="entry name" value="Histidine kinase N-terminal domain"/>
    <property type="match status" value="1"/>
</dbReference>
<dbReference type="RefSeq" id="WP_016865445.1">
    <property type="nucleotide sequence ID" value="NZ_CAWNVR010000656.1"/>
</dbReference>
<accession>A0A2N6JXQ7</accession>
<dbReference type="Pfam" id="PF14361">
    <property type="entry name" value="RsbRD_N"/>
    <property type="match status" value="1"/>
</dbReference>
<dbReference type="InterPro" id="IPR025751">
    <property type="entry name" value="RsbRD_N_dom"/>
</dbReference>
<gene>
    <name evidence="2" type="ORF">CEN44_22570</name>
</gene>
<dbReference type="Proteomes" id="UP000235036">
    <property type="component" value="Unassembled WGS sequence"/>
</dbReference>
<evidence type="ECO:0000313" key="3">
    <source>
        <dbReference type="Proteomes" id="UP000235036"/>
    </source>
</evidence>
<comment type="caution">
    <text evidence="2">The sequence shown here is derived from an EMBL/GenBank/DDBJ whole genome shotgun (WGS) entry which is preliminary data.</text>
</comment>
<dbReference type="AlphaFoldDB" id="A0A2N6JXQ7"/>